<feature type="region of interest" description="Disordered" evidence="1">
    <location>
        <begin position="41"/>
        <end position="82"/>
    </location>
</feature>
<comment type="caution">
    <text evidence="2">The sequence shown here is derived from an EMBL/GenBank/DDBJ whole genome shotgun (WGS) entry which is preliminary data.</text>
</comment>
<accession>A0A1J8R4M1</accession>
<dbReference type="Proteomes" id="UP000183567">
    <property type="component" value="Unassembled WGS sequence"/>
</dbReference>
<evidence type="ECO:0000313" key="2">
    <source>
        <dbReference type="EMBL" id="OJA16722.1"/>
    </source>
</evidence>
<proteinExistence type="predicted"/>
<dbReference type="AlphaFoldDB" id="A0A1J8R4M1"/>
<feature type="compositionally biased region" description="Acidic residues" evidence="1">
    <location>
        <begin position="71"/>
        <end position="82"/>
    </location>
</feature>
<name>A0A1J8R4M1_9AGAM</name>
<keyword evidence="3" id="KW-1185">Reference proteome</keyword>
<dbReference type="OrthoDB" id="203821at2759"/>
<reference evidence="2 3" key="1">
    <citation type="submission" date="2016-03" db="EMBL/GenBank/DDBJ databases">
        <title>Comparative genomics of the ectomycorrhizal sister species Rhizopogon vinicolor and Rhizopogon vesiculosus (Basidiomycota: Boletales) reveals a divergence of the mating type B locus.</title>
        <authorList>
            <person name="Mujic A.B."/>
            <person name="Kuo A."/>
            <person name="Tritt A."/>
            <person name="Lipzen A."/>
            <person name="Chen C."/>
            <person name="Johnson J."/>
            <person name="Sharma A."/>
            <person name="Barry K."/>
            <person name="Grigoriev I.V."/>
            <person name="Spatafora J.W."/>
        </authorList>
    </citation>
    <scope>NUCLEOTIDE SEQUENCE [LARGE SCALE GENOMIC DNA]</scope>
    <source>
        <strain evidence="2 3">AM-OR11-056</strain>
    </source>
</reference>
<dbReference type="STRING" id="180088.A0A1J8R4M1"/>
<protein>
    <submittedName>
        <fullName evidence="2">Uncharacterized protein</fullName>
    </submittedName>
</protein>
<sequence length="105" mass="11850">MGGRDQKKVEEDYELFLQELEEDPELRATVNLYAAKDAKMRDATDGVRKKGGQYGMDVDEVDKNQNTATNGDEENAEEEADFPDVRLDELLENFDEMALEESGVA</sequence>
<dbReference type="EMBL" id="LVVM01002407">
    <property type="protein sequence ID" value="OJA16722.1"/>
    <property type="molecule type" value="Genomic_DNA"/>
</dbReference>
<evidence type="ECO:0000313" key="3">
    <source>
        <dbReference type="Proteomes" id="UP000183567"/>
    </source>
</evidence>
<gene>
    <name evidence="2" type="ORF">AZE42_12357</name>
</gene>
<evidence type="ECO:0000256" key="1">
    <source>
        <dbReference type="SAM" id="MobiDB-lite"/>
    </source>
</evidence>
<organism evidence="2 3">
    <name type="scientific">Rhizopogon vesiculosus</name>
    <dbReference type="NCBI Taxonomy" id="180088"/>
    <lineage>
        <taxon>Eukaryota</taxon>
        <taxon>Fungi</taxon>
        <taxon>Dikarya</taxon>
        <taxon>Basidiomycota</taxon>
        <taxon>Agaricomycotina</taxon>
        <taxon>Agaricomycetes</taxon>
        <taxon>Agaricomycetidae</taxon>
        <taxon>Boletales</taxon>
        <taxon>Suillineae</taxon>
        <taxon>Rhizopogonaceae</taxon>
        <taxon>Rhizopogon</taxon>
    </lineage>
</organism>